<evidence type="ECO:0000256" key="1">
    <source>
        <dbReference type="SAM" id="SignalP"/>
    </source>
</evidence>
<accession>A0A7S3L3M8</accession>
<feature type="signal peptide" evidence="1">
    <location>
        <begin position="1"/>
        <end position="23"/>
    </location>
</feature>
<name>A0A7S3L3M8_9STRA</name>
<feature type="chain" id="PRO_5030801247" evidence="1">
    <location>
        <begin position="24"/>
        <end position="154"/>
    </location>
</feature>
<proteinExistence type="predicted"/>
<dbReference type="AlphaFoldDB" id="A0A7S3L3M8"/>
<dbReference type="EMBL" id="HBIM01009370">
    <property type="protein sequence ID" value="CAE0410460.1"/>
    <property type="molecule type" value="Transcribed_RNA"/>
</dbReference>
<gene>
    <name evidence="2" type="ORF">ACOF00016_LOCUS7933</name>
</gene>
<evidence type="ECO:0000313" key="2">
    <source>
        <dbReference type="EMBL" id="CAE0410460.1"/>
    </source>
</evidence>
<sequence>MGSWLGFVSVFAAVFNHWTPFFAAAFSDTIPSLGRSRTRRTQHESMAQKAIEDDISDNNRRSSFFGLLVPLAVAVGANSPTIALILNPPTSEEREAMITEWCKTDYCTLLQGGAGFVESSSATGGTYNSDLVLPTSDEYAEQARLAAEREGLEL</sequence>
<reference evidence="2" key="1">
    <citation type="submission" date="2021-01" db="EMBL/GenBank/DDBJ databases">
        <authorList>
            <person name="Corre E."/>
            <person name="Pelletier E."/>
            <person name="Niang G."/>
            <person name="Scheremetjew M."/>
            <person name="Finn R."/>
            <person name="Kale V."/>
            <person name="Holt S."/>
            <person name="Cochrane G."/>
            <person name="Meng A."/>
            <person name="Brown T."/>
            <person name="Cohen L."/>
        </authorList>
    </citation>
    <scope>NUCLEOTIDE SEQUENCE</scope>
    <source>
        <strain evidence="2">CCMP127</strain>
    </source>
</reference>
<protein>
    <submittedName>
        <fullName evidence="2">Uncharacterized protein</fullName>
    </submittedName>
</protein>
<keyword evidence="1" id="KW-0732">Signal</keyword>
<organism evidence="2">
    <name type="scientific">Amphora coffeiformis</name>
    <dbReference type="NCBI Taxonomy" id="265554"/>
    <lineage>
        <taxon>Eukaryota</taxon>
        <taxon>Sar</taxon>
        <taxon>Stramenopiles</taxon>
        <taxon>Ochrophyta</taxon>
        <taxon>Bacillariophyta</taxon>
        <taxon>Bacillariophyceae</taxon>
        <taxon>Bacillariophycidae</taxon>
        <taxon>Thalassiophysales</taxon>
        <taxon>Catenulaceae</taxon>
        <taxon>Amphora</taxon>
    </lineage>
</organism>